<keyword evidence="2" id="KW-1185">Reference proteome</keyword>
<dbReference type="EMBL" id="JASNQZ010000015">
    <property type="protein sequence ID" value="KAL0947603.1"/>
    <property type="molecule type" value="Genomic_DNA"/>
</dbReference>
<proteinExistence type="predicted"/>
<dbReference type="Proteomes" id="UP001556367">
    <property type="component" value="Unassembled WGS sequence"/>
</dbReference>
<gene>
    <name evidence="1" type="ORF">HGRIS_013692</name>
</gene>
<comment type="caution">
    <text evidence="1">The sequence shown here is derived from an EMBL/GenBank/DDBJ whole genome shotgun (WGS) entry which is preliminary data.</text>
</comment>
<protein>
    <submittedName>
        <fullName evidence="1">Uncharacterized protein</fullName>
    </submittedName>
</protein>
<evidence type="ECO:0000313" key="1">
    <source>
        <dbReference type="EMBL" id="KAL0947603.1"/>
    </source>
</evidence>
<accession>A0ABR3IWD4</accession>
<name>A0ABR3IWD4_9AGAR</name>
<reference evidence="2" key="1">
    <citation type="submission" date="2024-06" db="EMBL/GenBank/DDBJ databases">
        <title>Multi-omics analyses provide insights into the biosynthesis of the anticancer antibiotic pleurotin in Hohenbuehelia grisea.</title>
        <authorList>
            <person name="Weaver J.A."/>
            <person name="Alberti F."/>
        </authorList>
    </citation>
    <scope>NUCLEOTIDE SEQUENCE [LARGE SCALE GENOMIC DNA]</scope>
    <source>
        <strain evidence="2">T-177</strain>
    </source>
</reference>
<organism evidence="1 2">
    <name type="scientific">Hohenbuehelia grisea</name>
    <dbReference type="NCBI Taxonomy" id="104357"/>
    <lineage>
        <taxon>Eukaryota</taxon>
        <taxon>Fungi</taxon>
        <taxon>Dikarya</taxon>
        <taxon>Basidiomycota</taxon>
        <taxon>Agaricomycotina</taxon>
        <taxon>Agaricomycetes</taxon>
        <taxon>Agaricomycetidae</taxon>
        <taxon>Agaricales</taxon>
        <taxon>Pleurotineae</taxon>
        <taxon>Pleurotaceae</taxon>
        <taxon>Hohenbuehelia</taxon>
    </lineage>
</organism>
<sequence length="292" mass="32077">MALVLYEPRRHACAIVPSYWLPLVVPAGVHRQEFCSTDARKQPAYARLSQAGVAIFISPRATDVARRFCENLNFRYSMKNNDARFNDEASQLELASTPVWRIPSSATYPQLTSGTLGVTTDHSNLISSSSTTQLDNTTPNTLNVPSTTVGIGCLPSIVLDTVPAESLGSGSVIRAEVLDTMATVMELFQARDRVSEIIARFEKDDPVVAATIERIESRDAFDDAIERMEALAPIPEPLRTPGPSTVPPVFNGLRYSTPYSGTQWTSSSHLQYSTRHGALRGWENSFVARSKE</sequence>
<evidence type="ECO:0000313" key="2">
    <source>
        <dbReference type="Proteomes" id="UP001556367"/>
    </source>
</evidence>